<dbReference type="PROSITE" id="PS50109">
    <property type="entry name" value="HIS_KIN"/>
    <property type="match status" value="1"/>
</dbReference>
<comment type="catalytic activity">
    <reaction evidence="1">
        <text>ATP + protein L-histidine = ADP + protein N-phospho-L-histidine.</text>
        <dbReference type="EC" id="2.7.13.3"/>
    </reaction>
</comment>
<dbReference type="InterPro" id="IPR003594">
    <property type="entry name" value="HATPase_dom"/>
</dbReference>
<dbReference type="InterPro" id="IPR004358">
    <property type="entry name" value="Sig_transdc_His_kin-like_C"/>
</dbReference>
<proteinExistence type="predicted"/>
<dbReference type="Proteomes" id="UP000824056">
    <property type="component" value="Unassembled WGS sequence"/>
</dbReference>
<name>A0A9D2FUT3_9FIRM</name>
<evidence type="ECO:0000256" key="3">
    <source>
        <dbReference type="ARBA" id="ARBA00012438"/>
    </source>
</evidence>
<evidence type="ECO:0000256" key="5">
    <source>
        <dbReference type="ARBA" id="ARBA00022679"/>
    </source>
</evidence>
<dbReference type="EMBL" id="DXBG01000307">
    <property type="protein sequence ID" value="HIZ66820.1"/>
    <property type="molecule type" value="Genomic_DNA"/>
</dbReference>
<evidence type="ECO:0000256" key="2">
    <source>
        <dbReference type="ARBA" id="ARBA00004370"/>
    </source>
</evidence>
<dbReference type="InterPro" id="IPR036890">
    <property type="entry name" value="HATPase_C_sf"/>
</dbReference>
<dbReference type="InterPro" id="IPR005467">
    <property type="entry name" value="His_kinase_dom"/>
</dbReference>
<reference evidence="10" key="2">
    <citation type="submission" date="2021-04" db="EMBL/GenBank/DDBJ databases">
        <authorList>
            <person name="Gilroy R."/>
        </authorList>
    </citation>
    <scope>NUCLEOTIDE SEQUENCE</scope>
    <source>
        <strain evidence="10">1068</strain>
    </source>
</reference>
<evidence type="ECO:0000313" key="10">
    <source>
        <dbReference type="EMBL" id="HIZ66820.1"/>
    </source>
</evidence>
<dbReference type="Gene3D" id="1.10.287.130">
    <property type="match status" value="1"/>
</dbReference>
<dbReference type="CDD" id="cd00082">
    <property type="entry name" value="HisKA"/>
    <property type="match status" value="1"/>
</dbReference>
<evidence type="ECO:0000256" key="7">
    <source>
        <dbReference type="ARBA" id="ARBA00023012"/>
    </source>
</evidence>
<feature type="domain" description="Histidine kinase" evidence="9">
    <location>
        <begin position="93"/>
        <end position="305"/>
    </location>
</feature>
<dbReference type="InterPro" id="IPR036097">
    <property type="entry name" value="HisK_dim/P_sf"/>
</dbReference>
<accession>A0A9D2FUT3</accession>
<dbReference type="PANTHER" id="PTHR45453:SF1">
    <property type="entry name" value="PHOSPHATE REGULON SENSOR PROTEIN PHOR"/>
    <property type="match status" value="1"/>
</dbReference>
<comment type="subcellular location">
    <subcellularLocation>
        <location evidence="2">Membrane</location>
    </subcellularLocation>
</comment>
<comment type="caution">
    <text evidence="10">The sequence shown here is derived from an EMBL/GenBank/DDBJ whole genome shotgun (WGS) entry which is preliminary data.</text>
</comment>
<dbReference type="InterPro" id="IPR003661">
    <property type="entry name" value="HisK_dim/P_dom"/>
</dbReference>
<organism evidence="10 11">
    <name type="scientific">Candidatus Blautia pullicola</name>
    <dbReference type="NCBI Taxonomy" id="2838498"/>
    <lineage>
        <taxon>Bacteria</taxon>
        <taxon>Bacillati</taxon>
        <taxon>Bacillota</taxon>
        <taxon>Clostridia</taxon>
        <taxon>Lachnospirales</taxon>
        <taxon>Lachnospiraceae</taxon>
        <taxon>Blautia</taxon>
    </lineage>
</organism>
<evidence type="ECO:0000256" key="6">
    <source>
        <dbReference type="ARBA" id="ARBA00022777"/>
    </source>
</evidence>
<gene>
    <name evidence="10" type="ORF">H9809_13140</name>
</gene>
<dbReference type="SMART" id="SM00387">
    <property type="entry name" value="HATPase_c"/>
    <property type="match status" value="1"/>
</dbReference>
<dbReference type="InterPro" id="IPR050351">
    <property type="entry name" value="BphY/WalK/GraS-like"/>
</dbReference>
<dbReference type="Gene3D" id="3.30.565.10">
    <property type="entry name" value="Histidine kinase-like ATPase, C-terminal domain"/>
    <property type="match status" value="1"/>
</dbReference>
<dbReference type="SMART" id="SM00388">
    <property type="entry name" value="HisKA"/>
    <property type="match status" value="1"/>
</dbReference>
<keyword evidence="7" id="KW-0902">Two-component regulatory system</keyword>
<keyword evidence="6 10" id="KW-0418">Kinase</keyword>
<keyword evidence="8" id="KW-0175">Coiled coil</keyword>
<dbReference type="AlphaFoldDB" id="A0A9D2FUT3"/>
<dbReference type="GO" id="GO:0004721">
    <property type="term" value="F:phosphoprotein phosphatase activity"/>
    <property type="evidence" value="ECO:0007669"/>
    <property type="project" value="TreeGrafter"/>
</dbReference>
<protein>
    <recommendedName>
        <fullName evidence="3">histidine kinase</fullName>
        <ecNumber evidence="3">2.7.13.3</ecNumber>
    </recommendedName>
</protein>
<evidence type="ECO:0000313" key="11">
    <source>
        <dbReference type="Proteomes" id="UP000824056"/>
    </source>
</evidence>
<dbReference type="GO" id="GO:0000155">
    <property type="term" value="F:phosphorelay sensor kinase activity"/>
    <property type="evidence" value="ECO:0007669"/>
    <property type="project" value="InterPro"/>
</dbReference>
<evidence type="ECO:0000256" key="8">
    <source>
        <dbReference type="SAM" id="Coils"/>
    </source>
</evidence>
<dbReference type="GO" id="GO:0005886">
    <property type="term" value="C:plasma membrane"/>
    <property type="evidence" value="ECO:0007669"/>
    <property type="project" value="TreeGrafter"/>
</dbReference>
<dbReference type="SUPFAM" id="SSF47384">
    <property type="entry name" value="Homodimeric domain of signal transducing histidine kinase"/>
    <property type="match status" value="1"/>
</dbReference>
<keyword evidence="5" id="KW-0808">Transferase</keyword>
<dbReference type="PRINTS" id="PR00344">
    <property type="entry name" value="BCTRLSENSOR"/>
</dbReference>
<evidence type="ECO:0000259" key="9">
    <source>
        <dbReference type="PROSITE" id="PS50109"/>
    </source>
</evidence>
<keyword evidence="4" id="KW-0597">Phosphoprotein</keyword>
<sequence>MWIYVAAFLLALGFLAAAGGLFLQKKRNKRELQQISLCLGRLLEGKKPEDRNMEQDTLDSKIRHQLFQIQNRNQAYLEKVEQERDSIQKLITEIAHQLRNPLTNMESYLEFLKEDCSREERETYIRALEISEQKIHFLTESFMKMSRLENGMIQIRKEERDGILTLSQAAQAIEKQARAKGVQLVLDLPQSLDFPHDGNWLSEAVMNLLDNSIKYSYPKGQVVLGAEKNQMFVRIWVRDWGIGIAGEEVSRLFQRFYRGKNAGKQEGFGIGLYLTREIVLLHQGFVRIKAEEKGTLAEIYLSCSIGNFFEFPIEQKALRAGAHCGGEELCR</sequence>
<dbReference type="PANTHER" id="PTHR45453">
    <property type="entry name" value="PHOSPHATE REGULON SENSOR PROTEIN PHOR"/>
    <property type="match status" value="1"/>
</dbReference>
<reference evidence="10" key="1">
    <citation type="journal article" date="2021" name="PeerJ">
        <title>Extensive microbial diversity within the chicken gut microbiome revealed by metagenomics and culture.</title>
        <authorList>
            <person name="Gilroy R."/>
            <person name="Ravi A."/>
            <person name="Getino M."/>
            <person name="Pursley I."/>
            <person name="Horton D.L."/>
            <person name="Alikhan N.F."/>
            <person name="Baker D."/>
            <person name="Gharbi K."/>
            <person name="Hall N."/>
            <person name="Watson M."/>
            <person name="Adriaenssens E.M."/>
            <person name="Foster-Nyarko E."/>
            <person name="Jarju S."/>
            <person name="Secka A."/>
            <person name="Antonio M."/>
            <person name="Oren A."/>
            <person name="Chaudhuri R.R."/>
            <person name="La Ragione R."/>
            <person name="Hildebrand F."/>
            <person name="Pallen M.J."/>
        </authorList>
    </citation>
    <scope>NUCLEOTIDE SEQUENCE</scope>
    <source>
        <strain evidence="10">1068</strain>
    </source>
</reference>
<dbReference type="Pfam" id="PF00512">
    <property type="entry name" value="HisKA"/>
    <property type="match status" value="1"/>
</dbReference>
<dbReference type="SUPFAM" id="SSF55874">
    <property type="entry name" value="ATPase domain of HSP90 chaperone/DNA topoisomerase II/histidine kinase"/>
    <property type="match status" value="1"/>
</dbReference>
<evidence type="ECO:0000256" key="1">
    <source>
        <dbReference type="ARBA" id="ARBA00000085"/>
    </source>
</evidence>
<feature type="coiled-coil region" evidence="8">
    <location>
        <begin position="73"/>
        <end position="122"/>
    </location>
</feature>
<dbReference type="GO" id="GO:0016036">
    <property type="term" value="P:cellular response to phosphate starvation"/>
    <property type="evidence" value="ECO:0007669"/>
    <property type="project" value="TreeGrafter"/>
</dbReference>
<evidence type="ECO:0000256" key="4">
    <source>
        <dbReference type="ARBA" id="ARBA00022553"/>
    </source>
</evidence>
<dbReference type="EC" id="2.7.13.3" evidence="3"/>
<dbReference type="Pfam" id="PF02518">
    <property type="entry name" value="HATPase_c"/>
    <property type="match status" value="1"/>
</dbReference>